<keyword evidence="2" id="KW-1185">Reference proteome</keyword>
<gene>
    <name evidence="1" type="ORF">JF290_16715</name>
</gene>
<evidence type="ECO:0000313" key="1">
    <source>
        <dbReference type="EMBL" id="MBJ6373170.1"/>
    </source>
</evidence>
<name>A0A8J7LX75_9RHOB</name>
<evidence type="ECO:0000313" key="2">
    <source>
        <dbReference type="Proteomes" id="UP000619079"/>
    </source>
</evidence>
<dbReference type="EMBL" id="JAELVR010000012">
    <property type="protein sequence ID" value="MBJ6373170.1"/>
    <property type="molecule type" value="Genomic_DNA"/>
</dbReference>
<dbReference type="AlphaFoldDB" id="A0A8J7LX75"/>
<protein>
    <submittedName>
        <fullName evidence="1">Uncharacterized protein</fullName>
    </submittedName>
</protein>
<dbReference type="RefSeq" id="WP_199026047.1">
    <property type="nucleotide sequence ID" value="NZ_JAELVR010000012.1"/>
</dbReference>
<reference evidence="1" key="1">
    <citation type="submission" date="2020-12" db="EMBL/GenBank/DDBJ databases">
        <title>Sedimentitalea sp. nov., isolated from sand in Incheon.</title>
        <authorList>
            <person name="Kim W."/>
        </authorList>
    </citation>
    <scope>NUCLEOTIDE SEQUENCE</scope>
    <source>
        <strain evidence="1">CAU 1593</strain>
    </source>
</reference>
<proteinExistence type="predicted"/>
<dbReference type="Proteomes" id="UP000619079">
    <property type="component" value="Unassembled WGS sequence"/>
</dbReference>
<sequence length="86" mass="9028">MSDAPVTGIDLAAFTADPYLVPARMRRVAPITQVALPMALAAAPGLRLATEVKFTGWAFRGPRAVSVAWDARKALSKGPPDAISIP</sequence>
<comment type="caution">
    <text evidence="1">The sequence shown here is derived from an EMBL/GenBank/DDBJ whole genome shotgun (WGS) entry which is preliminary data.</text>
</comment>
<organism evidence="1 2">
    <name type="scientific">Sedimentitalea arenosa</name>
    <dbReference type="NCBI Taxonomy" id="2798803"/>
    <lineage>
        <taxon>Bacteria</taxon>
        <taxon>Pseudomonadati</taxon>
        <taxon>Pseudomonadota</taxon>
        <taxon>Alphaproteobacteria</taxon>
        <taxon>Rhodobacterales</taxon>
        <taxon>Paracoccaceae</taxon>
        <taxon>Sedimentitalea</taxon>
    </lineage>
</organism>
<accession>A0A8J7LX75</accession>